<dbReference type="Proteomes" id="UP000676456">
    <property type="component" value="Unassembled WGS sequence"/>
</dbReference>
<dbReference type="GO" id="GO:0030288">
    <property type="term" value="C:outer membrane-bounded periplasmic space"/>
    <property type="evidence" value="ECO:0007669"/>
    <property type="project" value="TreeGrafter"/>
</dbReference>
<dbReference type="SMART" id="SM00287">
    <property type="entry name" value="SH3b"/>
    <property type="match status" value="2"/>
</dbReference>
<organism evidence="5 6">
    <name type="scientific">Lederbergia citrea</name>
    <dbReference type="NCBI Taxonomy" id="2833581"/>
    <lineage>
        <taxon>Bacteria</taxon>
        <taxon>Bacillati</taxon>
        <taxon>Bacillota</taxon>
        <taxon>Bacilli</taxon>
        <taxon>Bacillales</taxon>
        <taxon>Bacillaceae</taxon>
        <taxon>Lederbergia</taxon>
    </lineage>
</organism>
<dbReference type="PANTHER" id="PTHR30404">
    <property type="entry name" value="N-ACETYLMURAMOYL-L-ALANINE AMIDASE"/>
    <property type="match status" value="1"/>
</dbReference>
<keyword evidence="6" id="KW-1185">Reference proteome</keyword>
<dbReference type="PIRSF" id="PIRSF037846">
    <property type="entry name" value="Autolysin_YrvJ_prd"/>
    <property type="match status" value="1"/>
</dbReference>
<accession>A0A942Z5M0</accession>
<dbReference type="InterPro" id="IPR002508">
    <property type="entry name" value="MurNAc-LAA_cat"/>
</dbReference>
<dbReference type="Gene3D" id="3.40.630.40">
    <property type="entry name" value="Zn-dependent exopeptidases"/>
    <property type="match status" value="1"/>
</dbReference>
<dbReference type="RefSeq" id="WP_213098560.1">
    <property type="nucleotide sequence ID" value="NZ_JAGYPN010000002.1"/>
</dbReference>
<proteinExistence type="predicted"/>
<dbReference type="GO" id="GO:0009253">
    <property type="term" value="P:peptidoglycan catabolic process"/>
    <property type="evidence" value="ECO:0007669"/>
    <property type="project" value="InterPro"/>
</dbReference>
<comment type="caution">
    <text evidence="5">The sequence shown here is derived from an EMBL/GenBank/DDBJ whole genome shotgun (WGS) entry which is preliminary data.</text>
</comment>
<feature type="domain" description="SH3b" evidence="4">
    <location>
        <begin position="29"/>
        <end position="91"/>
    </location>
</feature>
<dbReference type="GO" id="GO:0071555">
    <property type="term" value="P:cell wall organization"/>
    <property type="evidence" value="ECO:0007669"/>
    <property type="project" value="UniProtKB-KW"/>
</dbReference>
<evidence type="ECO:0000259" key="4">
    <source>
        <dbReference type="PROSITE" id="PS51781"/>
    </source>
</evidence>
<dbReference type="SUPFAM" id="SSF53187">
    <property type="entry name" value="Zn-dependent exopeptidases"/>
    <property type="match status" value="1"/>
</dbReference>
<name>A0A942Z5M0_9BACI</name>
<evidence type="ECO:0000256" key="1">
    <source>
        <dbReference type="ARBA" id="ARBA00022801"/>
    </source>
</evidence>
<dbReference type="Pfam" id="PF01520">
    <property type="entry name" value="Amidase_3"/>
    <property type="match status" value="1"/>
</dbReference>
<reference evidence="5 6" key="1">
    <citation type="submission" date="2021-05" db="EMBL/GenBank/DDBJ databases">
        <title>Novel Bacillus species.</title>
        <authorList>
            <person name="Liu G."/>
        </authorList>
    </citation>
    <scope>NUCLEOTIDE SEQUENCE [LARGE SCALE GENOMIC DNA]</scope>
    <source>
        <strain evidence="5 6">FJAT-49682</strain>
    </source>
</reference>
<feature type="chain" id="PRO_5037060175" evidence="3">
    <location>
        <begin position="29"/>
        <end position="363"/>
    </location>
</feature>
<keyword evidence="2" id="KW-0961">Cell wall biogenesis/degradation</keyword>
<dbReference type="Gene3D" id="2.30.30.40">
    <property type="entry name" value="SH3 Domains"/>
    <property type="match status" value="2"/>
</dbReference>
<dbReference type="EC" id="3.5.1.28" evidence="5"/>
<dbReference type="AlphaFoldDB" id="A0A942Z5M0"/>
<evidence type="ECO:0000313" key="6">
    <source>
        <dbReference type="Proteomes" id="UP000676456"/>
    </source>
</evidence>
<dbReference type="PANTHER" id="PTHR30404:SF0">
    <property type="entry name" value="N-ACETYLMURAMOYL-L-ALANINE AMIDASE AMIC"/>
    <property type="match status" value="1"/>
</dbReference>
<dbReference type="Pfam" id="PF08239">
    <property type="entry name" value="SH3_3"/>
    <property type="match status" value="2"/>
</dbReference>
<dbReference type="SMART" id="SM00646">
    <property type="entry name" value="Ami_3"/>
    <property type="match status" value="1"/>
</dbReference>
<feature type="domain" description="SH3b" evidence="4">
    <location>
        <begin position="99"/>
        <end position="162"/>
    </location>
</feature>
<evidence type="ECO:0000256" key="2">
    <source>
        <dbReference type="ARBA" id="ARBA00023316"/>
    </source>
</evidence>
<dbReference type="CDD" id="cd02696">
    <property type="entry name" value="MurNAc-LAA"/>
    <property type="match status" value="1"/>
</dbReference>
<sequence length="363" mass="39434">MKQKLWITAFLLILVLVLSSFSSQGVYARETYNVGTSSLNVRTEPSLDAQVIGSLPNGATVNVLEIKYDWAKVQYNGQTGWIASYFLTQQSAAGGTEISDSAVTVAANGVRLRSGPGTEHSIIGYTTYGNRFQLIDSVNDWLQVRTHNGETAWIADWLVSSATASTTSTVPIQKKSPPAAAHKNGTLAGRTVVLDAGHGGYDPGAIGIGGIFEKDLTMRTAQIVATKLKQAGAEVIMTRAGDRHLNLQERVHISRSFPSSVFLSIHYNAHANPGAKGMATFYYHNPDKELSLAIQNQLAQQTSLQNAGAQHGDFYVLRNNDPLSVLIELGFITNPYDMAEIQSLNYQHQVAESITQGLIDYFN</sequence>
<dbReference type="InterPro" id="IPR017293">
    <property type="entry name" value="N-acetylmuramoyl-L-ala_amidase"/>
</dbReference>
<keyword evidence="1 5" id="KW-0378">Hydrolase</keyword>
<dbReference type="PROSITE" id="PS51781">
    <property type="entry name" value="SH3B"/>
    <property type="match status" value="2"/>
</dbReference>
<evidence type="ECO:0000313" key="5">
    <source>
        <dbReference type="EMBL" id="MBS4223560.1"/>
    </source>
</evidence>
<dbReference type="GO" id="GO:0008745">
    <property type="term" value="F:N-acetylmuramoyl-L-alanine amidase activity"/>
    <property type="evidence" value="ECO:0007669"/>
    <property type="project" value="UniProtKB-EC"/>
</dbReference>
<dbReference type="EMBL" id="JAGYPN010000002">
    <property type="protein sequence ID" value="MBS4223560.1"/>
    <property type="molecule type" value="Genomic_DNA"/>
</dbReference>
<evidence type="ECO:0000256" key="3">
    <source>
        <dbReference type="SAM" id="SignalP"/>
    </source>
</evidence>
<gene>
    <name evidence="5" type="ORF">KHA91_12460</name>
</gene>
<dbReference type="InterPro" id="IPR003646">
    <property type="entry name" value="SH3-like_bac-type"/>
</dbReference>
<dbReference type="InterPro" id="IPR050695">
    <property type="entry name" value="N-acetylmuramoyl_amidase_3"/>
</dbReference>
<protein>
    <submittedName>
        <fullName evidence="5">N-acetylmuramoyl-L-alanine amidase</fullName>
        <ecNumber evidence="5">3.5.1.28</ecNumber>
    </submittedName>
</protein>
<keyword evidence="3" id="KW-0732">Signal</keyword>
<feature type="signal peptide" evidence="3">
    <location>
        <begin position="1"/>
        <end position="28"/>
    </location>
</feature>